<comment type="caution">
    <text evidence="1">The sequence shown here is derived from an EMBL/GenBank/DDBJ whole genome shotgun (WGS) entry which is preliminary data.</text>
</comment>
<feature type="non-terminal residue" evidence="1">
    <location>
        <position position="1"/>
    </location>
</feature>
<name>A0A0F9E5H2_9ZZZZ</name>
<proteinExistence type="predicted"/>
<dbReference type="EMBL" id="LAZR01036313">
    <property type="protein sequence ID" value="KKL25171.1"/>
    <property type="molecule type" value="Genomic_DNA"/>
</dbReference>
<gene>
    <name evidence="1" type="ORF">LCGC14_2407980</name>
</gene>
<protein>
    <submittedName>
        <fullName evidence="1">Uncharacterized protein</fullName>
    </submittedName>
</protein>
<dbReference type="AlphaFoldDB" id="A0A0F9E5H2"/>
<reference evidence="1" key="1">
    <citation type="journal article" date="2015" name="Nature">
        <title>Complex archaea that bridge the gap between prokaryotes and eukaryotes.</title>
        <authorList>
            <person name="Spang A."/>
            <person name="Saw J.H."/>
            <person name="Jorgensen S.L."/>
            <person name="Zaremba-Niedzwiedzka K."/>
            <person name="Martijn J."/>
            <person name="Lind A.E."/>
            <person name="van Eijk R."/>
            <person name="Schleper C."/>
            <person name="Guy L."/>
            <person name="Ettema T.J."/>
        </authorList>
    </citation>
    <scope>NUCLEOTIDE SEQUENCE</scope>
</reference>
<organism evidence="1">
    <name type="scientific">marine sediment metagenome</name>
    <dbReference type="NCBI Taxonomy" id="412755"/>
    <lineage>
        <taxon>unclassified sequences</taxon>
        <taxon>metagenomes</taxon>
        <taxon>ecological metagenomes</taxon>
    </lineage>
</organism>
<accession>A0A0F9E5H2</accession>
<evidence type="ECO:0000313" key="1">
    <source>
        <dbReference type="EMBL" id="KKL25171.1"/>
    </source>
</evidence>
<sequence length="88" mass="9619">PAGFSCMADGFATPETALASHVPGVNVLYLDGHADDYDDPTEDGSVLYDNGLTNWRWRPAQGPGAEFNWIHDDIWMIIDGYHQPAAGQ</sequence>